<organism evidence="1 2">
    <name type="scientific">Ambrosia artemisiifolia</name>
    <name type="common">Common ragweed</name>
    <dbReference type="NCBI Taxonomy" id="4212"/>
    <lineage>
        <taxon>Eukaryota</taxon>
        <taxon>Viridiplantae</taxon>
        <taxon>Streptophyta</taxon>
        <taxon>Embryophyta</taxon>
        <taxon>Tracheophyta</taxon>
        <taxon>Spermatophyta</taxon>
        <taxon>Magnoliopsida</taxon>
        <taxon>eudicotyledons</taxon>
        <taxon>Gunneridae</taxon>
        <taxon>Pentapetalae</taxon>
        <taxon>asterids</taxon>
        <taxon>campanulids</taxon>
        <taxon>Asterales</taxon>
        <taxon>Asteraceae</taxon>
        <taxon>Asteroideae</taxon>
        <taxon>Heliantheae alliance</taxon>
        <taxon>Heliantheae</taxon>
        <taxon>Ambrosia</taxon>
    </lineage>
</organism>
<evidence type="ECO:0000313" key="1">
    <source>
        <dbReference type="EMBL" id="KAI7752657.1"/>
    </source>
</evidence>
<keyword evidence="2" id="KW-1185">Reference proteome</keyword>
<sequence>NTIQVQSQNKSQRSATRVIRSNLETLWSGPWDSWRDVPTEDRTRLFERFQMYFQWEKKHNASIYRCWENCIAGKIPNLLRGLRNAAINTAIQKHLLEEDEEDIDMSILIDFKPAWIKSEIWKQMLDNWNTPEWKAKSLRNKEIRRKATGGKHTLGYQTYVTAQRKAVKYNGYVVEKYGNERREHPKFDDDLWYRASGGMNKGKVYGLGNVRDSYVHDKEDPE</sequence>
<feature type="non-terminal residue" evidence="1">
    <location>
        <position position="222"/>
    </location>
</feature>
<comment type="caution">
    <text evidence="1">The sequence shown here is derived from an EMBL/GenBank/DDBJ whole genome shotgun (WGS) entry which is preliminary data.</text>
</comment>
<feature type="non-terminal residue" evidence="1">
    <location>
        <position position="1"/>
    </location>
</feature>
<name>A0AAD5D3K7_AMBAR</name>
<gene>
    <name evidence="1" type="ORF">M8C21_006930</name>
</gene>
<proteinExistence type="predicted"/>
<reference evidence="1" key="1">
    <citation type="submission" date="2022-06" db="EMBL/GenBank/DDBJ databases">
        <title>Uncovering the hologenomic basis of an extraordinary plant invasion.</title>
        <authorList>
            <person name="Bieker V.C."/>
            <person name="Martin M.D."/>
            <person name="Gilbert T."/>
            <person name="Hodgins K."/>
            <person name="Battlay P."/>
            <person name="Petersen B."/>
            <person name="Wilson J."/>
        </authorList>
    </citation>
    <scope>NUCLEOTIDE SEQUENCE</scope>
    <source>
        <strain evidence="1">AA19_3_7</strain>
        <tissue evidence="1">Leaf</tissue>
    </source>
</reference>
<dbReference type="AlphaFoldDB" id="A0AAD5D3K7"/>
<evidence type="ECO:0000313" key="2">
    <source>
        <dbReference type="Proteomes" id="UP001206925"/>
    </source>
</evidence>
<dbReference type="Proteomes" id="UP001206925">
    <property type="component" value="Unassembled WGS sequence"/>
</dbReference>
<protein>
    <submittedName>
        <fullName evidence="1">Uncharacterized protein</fullName>
    </submittedName>
</protein>
<accession>A0AAD5D3K7</accession>
<dbReference type="EMBL" id="JAMZMK010005644">
    <property type="protein sequence ID" value="KAI7752657.1"/>
    <property type="molecule type" value="Genomic_DNA"/>
</dbReference>